<protein>
    <submittedName>
        <fullName evidence="2">Uncharacterized protein</fullName>
    </submittedName>
</protein>
<dbReference type="Ensembl" id="ENSCPGT00000000185.1">
    <property type="protein sequence ID" value="ENSCPGP00000000163.1"/>
    <property type="gene ID" value="ENSCPGG00000000128.1"/>
</dbReference>
<evidence type="ECO:0000313" key="2">
    <source>
        <dbReference type="Ensembl" id="ENSCPGP00000000163.1"/>
    </source>
</evidence>
<feature type="region of interest" description="Disordered" evidence="1">
    <location>
        <begin position="41"/>
        <end position="81"/>
    </location>
</feature>
<keyword evidence="3" id="KW-1185">Reference proteome</keyword>
<feature type="compositionally biased region" description="Low complexity" evidence="1">
    <location>
        <begin position="66"/>
        <end position="80"/>
    </location>
</feature>
<dbReference type="Proteomes" id="UP000694419">
    <property type="component" value="Unplaced"/>
</dbReference>
<name>A0A8C3J0P6_9CHAR</name>
<sequence>MPRQGEHLTFLFPAIARVLRVGGTIVLLLSQDLHKLATSITNGAENGSPNASSDGASETTAAKALNVGGNSSSSVNGVEESCPRSQQTYFGSLVPDGVYGVSLGKTDAFIHKYKKISTKSIATPRNTHQVGDLRLAAPATAWVDL</sequence>
<organism evidence="2 3">
    <name type="scientific">Calidris pygmaea</name>
    <name type="common">Spoon-billed sandpiper</name>
    <dbReference type="NCBI Taxonomy" id="425635"/>
    <lineage>
        <taxon>Eukaryota</taxon>
        <taxon>Metazoa</taxon>
        <taxon>Chordata</taxon>
        <taxon>Craniata</taxon>
        <taxon>Vertebrata</taxon>
        <taxon>Euteleostomi</taxon>
        <taxon>Archelosauria</taxon>
        <taxon>Archosauria</taxon>
        <taxon>Dinosauria</taxon>
        <taxon>Saurischia</taxon>
        <taxon>Theropoda</taxon>
        <taxon>Coelurosauria</taxon>
        <taxon>Aves</taxon>
        <taxon>Neognathae</taxon>
        <taxon>Neoaves</taxon>
        <taxon>Charadriiformes</taxon>
        <taxon>Scolopacidae</taxon>
        <taxon>Calidris</taxon>
    </lineage>
</organism>
<proteinExistence type="predicted"/>
<feature type="compositionally biased region" description="Polar residues" evidence="1">
    <location>
        <begin position="41"/>
        <end position="60"/>
    </location>
</feature>
<reference evidence="2" key="2">
    <citation type="submission" date="2025-09" db="UniProtKB">
        <authorList>
            <consortium name="Ensembl"/>
        </authorList>
    </citation>
    <scope>IDENTIFICATION</scope>
</reference>
<dbReference type="AlphaFoldDB" id="A0A8C3J0P6"/>
<evidence type="ECO:0000256" key="1">
    <source>
        <dbReference type="SAM" id="MobiDB-lite"/>
    </source>
</evidence>
<reference evidence="2" key="1">
    <citation type="submission" date="2025-08" db="UniProtKB">
        <authorList>
            <consortium name="Ensembl"/>
        </authorList>
    </citation>
    <scope>IDENTIFICATION</scope>
</reference>
<evidence type="ECO:0000313" key="3">
    <source>
        <dbReference type="Proteomes" id="UP000694419"/>
    </source>
</evidence>
<accession>A0A8C3J0P6</accession>